<keyword evidence="4" id="KW-1185">Reference proteome</keyword>
<evidence type="ECO:0000313" key="1">
    <source>
        <dbReference type="EMBL" id="KAF4348364.1"/>
    </source>
</evidence>
<evidence type="ECO:0000313" key="3">
    <source>
        <dbReference type="Proteomes" id="UP000525078"/>
    </source>
</evidence>
<protein>
    <submittedName>
        <fullName evidence="2">Uncharacterized protein</fullName>
    </submittedName>
</protein>
<evidence type="ECO:0000313" key="4">
    <source>
        <dbReference type="Proteomes" id="UP000583929"/>
    </source>
</evidence>
<sequence length="60" mass="7180">MDRSHKKMQRMFAIASNKIPSFPSSLSTPYILFFQSTFSFDLRFTHNRPFSVCFDRGEYY</sequence>
<reference evidence="3 4" key="1">
    <citation type="journal article" date="2020" name="bioRxiv">
        <title>Sequence and annotation of 42 cannabis genomes reveals extensive copy number variation in cannabinoid synthesis and pathogen resistance genes.</title>
        <authorList>
            <person name="Mckernan K.J."/>
            <person name="Helbert Y."/>
            <person name="Kane L.T."/>
            <person name="Ebling H."/>
            <person name="Zhang L."/>
            <person name="Liu B."/>
            <person name="Eaton Z."/>
            <person name="Mclaughlin S."/>
            <person name="Kingan S."/>
            <person name="Baybayan P."/>
            <person name="Concepcion G."/>
            <person name="Jordan M."/>
            <person name="Riva A."/>
            <person name="Barbazuk W."/>
            <person name="Harkins T."/>
        </authorList>
    </citation>
    <scope>NUCLEOTIDE SEQUENCE [LARGE SCALE GENOMIC DNA]</scope>
    <source>
        <strain evidence="3 4">cv. Jamaican Lion 4</strain>
        <strain evidence="1">Father</strain>
        <strain evidence="2">Mother</strain>
        <tissue evidence="2">Leaf</tissue>
    </source>
</reference>
<name>A0A7J6GYP9_CANSA</name>
<comment type="caution">
    <text evidence="2">The sequence shown here is derived from an EMBL/GenBank/DDBJ whole genome shotgun (WGS) entry which is preliminary data.</text>
</comment>
<organism evidence="2 3">
    <name type="scientific">Cannabis sativa</name>
    <name type="common">Hemp</name>
    <name type="synonym">Marijuana</name>
    <dbReference type="NCBI Taxonomy" id="3483"/>
    <lineage>
        <taxon>Eukaryota</taxon>
        <taxon>Viridiplantae</taxon>
        <taxon>Streptophyta</taxon>
        <taxon>Embryophyta</taxon>
        <taxon>Tracheophyta</taxon>
        <taxon>Spermatophyta</taxon>
        <taxon>Magnoliopsida</taxon>
        <taxon>eudicotyledons</taxon>
        <taxon>Gunneridae</taxon>
        <taxon>Pentapetalae</taxon>
        <taxon>rosids</taxon>
        <taxon>fabids</taxon>
        <taxon>Rosales</taxon>
        <taxon>Cannabaceae</taxon>
        <taxon>Cannabis</taxon>
    </lineage>
</organism>
<dbReference type="EMBL" id="JAATIP010000037">
    <property type="protein sequence ID" value="KAF4387891.1"/>
    <property type="molecule type" value="Genomic_DNA"/>
</dbReference>
<dbReference type="EMBL" id="JAATIQ010000694">
    <property type="protein sequence ID" value="KAF4348364.1"/>
    <property type="molecule type" value="Genomic_DNA"/>
</dbReference>
<dbReference type="Proteomes" id="UP000583929">
    <property type="component" value="Unassembled WGS sequence"/>
</dbReference>
<dbReference type="AlphaFoldDB" id="A0A7J6GYP9"/>
<dbReference type="Proteomes" id="UP000525078">
    <property type="component" value="Unassembled WGS sequence"/>
</dbReference>
<accession>A0A7J6GYP9</accession>
<gene>
    <name evidence="2" type="ORF">F8388_005508</name>
    <name evidence="1" type="ORF">G4B88_016788</name>
</gene>
<proteinExistence type="predicted"/>
<evidence type="ECO:0000313" key="2">
    <source>
        <dbReference type="EMBL" id="KAF4387891.1"/>
    </source>
</evidence>